<feature type="region of interest" description="Disordered" evidence="9">
    <location>
        <begin position="830"/>
        <end position="994"/>
    </location>
</feature>
<comment type="caution">
    <text evidence="13">The sequence shown here is derived from an EMBL/GenBank/DDBJ whole genome shotgun (WGS) entry which is preliminary data.</text>
</comment>
<feature type="compositionally biased region" description="Polar residues" evidence="9">
    <location>
        <begin position="939"/>
        <end position="953"/>
    </location>
</feature>
<dbReference type="InterPro" id="IPR027417">
    <property type="entry name" value="P-loop_NTPase"/>
</dbReference>
<dbReference type="AlphaFoldDB" id="A0AAN6RDX4"/>
<feature type="compositionally biased region" description="Polar residues" evidence="9">
    <location>
        <begin position="863"/>
        <end position="874"/>
    </location>
</feature>
<keyword evidence="3 10" id="KW-0812">Transmembrane</keyword>
<dbReference type="EMBL" id="WVTA01000011">
    <property type="protein sequence ID" value="KAK3203554.1"/>
    <property type="molecule type" value="Genomic_DNA"/>
</dbReference>
<dbReference type="Pfam" id="PF00005">
    <property type="entry name" value="ABC_tran"/>
    <property type="match status" value="1"/>
</dbReference>
<evidence type="ECO:0000256" key="1">
    <source>
        <dbReference type="ARBA" id="ARBA00004141"/>
    </source>
</evidence>
<feature type="transmembrane region" description="Helical" evidence="10">
    <location>
        <begin position="116"/>
        <end position="138"/>
    </location>
</feature>
<evidence type="ECO:0000256" key="2">
    <source>
        <dbReference type="ARBA" id="ARBA00022448"/>
    </source>
</evidence>
<evidence type="ECO:0000313" key="14">
    <source>
        <dbReference type="Proteomes" id="UP001280581"/>
    </source>
</evidence>
<accession>A0AAN6RDX4</accession>
<evidence type="ECO:0000259" key="12">
    <source>
        <dbReference type="PROSITE" id="PS50929"/>
    </source>
</evidence>
<keyword evidence="5" id="KW-0067">ATP-binding</keyword>
<feature type="transmembrane region" description="Helical" evidence="10">
    <location>
        <begin position="385"/>
        <end position="411"/>
    </location>
</feature>
<dbReference type="InterPro" id="IPR011527">
    <property type="entry name" value="ABC1_TM_dom"/>
</dbReference>
<feature type="region of interest" description="Disordered" evidence="9">
    <location>
        <begin position="1033"/>
        <end position="1085"/>
    </location>
</feature>
<feature type="transmembrane region" description="Helical" evidence="10">
    <location>
        <begin position="92"/>
        <end position="109"/>
    </location>
</feature>
<feature type="transmembrane region" description="Helical" evidence="10">
    <location>
        <begin position="150"/>
        <end position="172"/>
    </location>
</feature>
<dbReference type="SMART" id="SM00382">
    <property type="entry name" value="AAA"/>
    <property type="match status" value="1"/>
</dbReference>
<dbReference type="PROSITE" id="PS50893">
    <property type="entry name" value="ABC_TRANSPORTER_2"/>
    <property type="match status" value="1"/>
</dbReference>
<dbReference type="GO" id="GO:0005774">
    <property type="term" value="C:vacuolar membrane"/>
    <property type="evidence" value="ECO:0007669"/>
    <property type="project" value="TreeGrafter"/>
</dbReference>
<feature type="domain" description="ABC transmembrane type-1" evidence="12">
    <location>
        <begin position="259"/>
        <end position="543"/>
    </location>
</feature>
<dbReference type="GO" id="GO:0140359">
    <property type="term" value="F:ABC-type transporter activity"/>
    <property type="evidence" value="ECO:0007669"/>
    <property type="project" value="InterPro"/>
</dbReference>
<dbReference type="FunFam" id="3.40.50.300:FF:000287">
    <property type="entry name" value="Multidrug ABC transporter ATP-binding protein"/>
    <property type="match status" value="1"/>
</dbReference>
<sequence length="1085" mass="121723">MTPILPPEMAFRRDHLSALRYSSPFVLATCAIALSIAIACFVPPSKRTTLKPSQRRVSRRCAAVLCLLHFCEGLLQAFRAIVDPDAAVEQDAVCYTTLCFLLWLVIYLIQADARRVYWLPNLTTWILALLLEAIVSLSSFRKTHVGLYEFFQLAVGLVRVASLVFLCISTVVRTAKPLPRDSEREPLLGSLHEGPVGYLSEPLRDDKQDEYENNCTPAELEQEKQVEQCGGWWAYLHEVQFLLPYIIPIKNRRRQLYSLAMLVLMIGGRVSQLVGPRLLGNIVQAISNNHPDGTLFRQILIYIFAIKLPYDVAIEPARKWLSIRLFYGSYQELLLSLASHVSGLSYAWHENKQTGEIIAAIGQGQVLNQFVDEFVESTLPLVLDILAAFAYITYLFDVYVALILACTYVIYGVVTYRGTILCAEARRKYRETSRVECDVLYEAIANWMSTFYLNRREYQHQRLKSLGSRELEEHKYDYDVNLIMRTCQSMVIGLGYLGILLRTSHLTTHGENAVGNFVALLFYWSFFTNPLFKLAAFYTSVVQVLVDVERLRQLMHTKPTVLDLENAHDLVYREGAVEYRDVSFSYDGKNKVIKDLSLTIAPGSTVAFVGESGSGKTTTCDKLLFRAYDVDEGSILIDGQNIRSVRQKSLRDTVGIVRQEPVFNNDTVMENVRYARLDATDAEVVAACRDAAIHDQIMRFPMGYHTIIGERGVKLSGGERQRLAIAQLFLRDPKIVVLDEATSSIDNVLESEIQESFARLCKNRTTIIIAHRLSTVQHADQIVVLKNGSIAECGTHDQLLAKRGKYYQLWNKTQTVKRLKKDLHQIELGPLGEHTSFSPQAMLSDSDHDDDDDDLPDILQVDGASSSKQGNETRTGMRRRLRSLREKLHSGKAKAGANDSECTDTDEEEDNASPMRLLSPRAITTSDSPSPPRRPSTSHNKTSLIQNLSNVSPPASPTRIDPRTISSPLPPVHTPTHELKPQFNAEDPIPSSPLTPQMPLLRTLSQTPRPTAVRHVSTPSRIPVRVSPFTTPVRAEERTAREILLMEPRSPGRDDALGSHPVRRGEGEEEEEEFGAAKKGGSGAG</sequence>
<evidence type="ECO:0000313" key="13">
    <source>
        <dbReference type="EMBL" id="KAK3203554.1"/>
    </source>
</evidence>
<evidence type="ECO:0000256" key="5">
    <source>
        <dbReference type="ARBA" id="ARBA00022840"/>
    </source>
</evidence>
<keyword evidence="7 10" id="KW-0472">Membrane</keyword>
<dbReference type="PANTHER" id="PTHR24221">
    <property type="entry name" value="ATP-BINDING CASSETTE SUB-FAMILY B"/>
    <property type="match status" value="1"/>
</dbReference>
<keyword evidence="14" id="KW-1185">Reference proteome</keyword>
<dbReference type="InterPro" id="IPR017871">
    <property type="entry name" value="ABC_transporter-like_CS"/>
</dbReference>
<dbReference type="InterPro" id="IPR036640">
    <property type="entry name" value="ABC1_TM_sf"/>
</dbReference>
<dbReference type="PROSITE" id="PS50929">
    <property type="entry name" value="ABC_TM1F"/>
    <property type="match status" value="1"/>
</dbReference>
<dbReference type="SUPFAM" id="SSF90123">
    <property type="entry name" value="ABC transporter transmembrane region"/>
    <property type="match status" value="1"/>
</dbReference>
<evidence type="ECO:0000256" key="9">
    <source>
        <dbReference type="SAM" id="MobiDB-lite"/>
    </source>
</evidence>
<organism evidence="13 14">
    <name type="scientific">Pseudopithomyces chartarum</name>
    <dbReference type="NCBI Taxonomy" id="1892770"/>
    <lineage>
        <taxon>Eukaryota</taxon>
        <taxon>Fungi</taxon>
        <taxon>Dikarya</taxon>
        <taxon>Ascomycota</taxon>
        <taxon>Pezizomycotina</taxon>
        <taxon>Dothideomycetes</taxon>
        <taxon>Pleosporomycetidae</taxon>
        <taxon>Pleosporales</taxon>
        <taxon>Massarineae</taxon>
        <taxon>Didymosphaeriaceae</taxon>
        <taxon>Pseudopithomyces</taxon>
    </lineage>
</organism>
<dbReference type="Proteomes" id="UP001280581">
    <property type="component" value="Unassembled WGS sequence"/>
</dbReference>
<comment type="subcellular location">
    <subcellularLocation>
        <location evidence="1">Membrane</location>
        <topology evidence="1">Multi-pass membrane protein</topology>
    </subcellularLocation>
</comment>
<dbReference type="SUPFAM" id="SSF52540">
    <property type="entry name" value="P-loop containing nucleoside triphosphate hydrolases"/>
    <property type="match status" value="1"/>
</dbReference>
<proteinExistence type="inferred from homology"/>
<reference evidence="13 14" key="1">
    <citation type="submission" date="2021-02" db="EMBL/GenBank/DDBJ databases">
        <title>Genome assembly of Pseudopithomyces chartarum.</title>
        <authorList>
            <person name="Jauregui R."/>
            <person name="Singh J."/>
            <person name="Voisey C."/>
        </authorList>
    </citation>
    <scope>NUCLEOTIDE SEQUENCE [LARGE SCALE GENOMIC DNA]</scope>
    <source>
        <strain evidence="13 14">AGR01</strain>
    </source>
</reference>
<evidence type="ECO:0000256" key="3">
    <source>
        <dbReference type="ARBA" id="ARBA00022692"/>
    </source>
</evidence>
<keyword evidence="4" id="KW-0547">Nucleotide-binding</keyword>
<evidence type="ECO:0000256" key="6">
    <source>
        <dbReference type="ARBA" id="ARBA00022989"/>
    </source>
</evidence>
<dbReference type="InterPro" id="IPR003439">
    <property type="entry name" value="ABC_transporter-like_ATP-bd"/>
</dbReference>
<dbReference type="PROSITE" id="PS00211">
    <property type="entry name" value="ABC_TRANSPORTER_1"/>
    <property type="match status" value="1"/>
</dbReference>
<dbReference type="Gene3D" id="1.20.1560.10">
    <property type="entry name" value="ABC transporter type 1, transmembrane domain"/>
    <property type="match status" value="1"/>
</dbReference>
<comment type="similarity">
    <text evidence="8">Belongs to the ABC transporter superfamily. ABCB family. Heavy Metal importer (TC 3.A.1.210) subfamily.</text>
</comment>
<evidence type="ECO:0000259" key="11">
    <source>
        <dbReference type="PROSITE" id="PS50893"/>
    </source>
</evidence>
<dbReference type="InterPro" id="IPR039421">
    <property type="entry name" value="Type_1_exporter"/>
</dbReference>
<feature type="transmembrane region" description="Helical" evidence="10">
    <location>
        <begin position="62"/>
        <end position="80"/>
    </location>
</feature>
<dbReference type="GO" id="GO:0016887">
    <property type="term" value="F:ATP hydrolysis activity"/>
    <property type="evidence" value="ECO:0007669"/>
    <property type="project" value="InterPro"/>
</dbReference>
<dbReference type="Pfam" id="PF00664">
    <property type="entry name" value="ABC_membrane"/>
    <property type="match status" value="1"/>
</dbReference>
<dbReference type="Gene3D" id="3.40.50.300">
    <property type="entry name" value="P-loop containing nucleotide triphosphate hydrolases"/>
    <property type="match status" value="1"/>
</dbReference>
<feature type="compositionally biased region" description="Acidic residues" evidence="9">
    <location>
        <begin position="901"/>
        <end position="911"/>
    </location>
</feature>
<gene>
    <name evidence="13" type="ORF">GRF29_112g1666662</name>
</gene>
<feature type="transmembrane region" description="Helical" evidence="10">
    <location>
        <begin position="20"/>
        <end position="42"/>
    </location>
</feature>
<protein>
    <recommendedName>
        <fullName evidence="15">Heavy metal tolerance protein</fullName>
    </recommendedName>
</protein>
<evidence type="ECO:0000256" key="8">
    <source>
        <dbReference type="ARBA" id="ARBA00024363"/>
    </source>
</evidence>
<name>A0AAN6RDX4_9PLEO</name>
<evidence type="ECO:0000256" key="10">
    <source>
        <dbReference type="SAM" id="Phobius"/>
    </source>
</evidence>
<keyword evidence="6 10" id="KW-1133">Transmembrane helix</keyword>
<dbReference type="GO" id="GO:0005524">
    <property type="term" value="F:ATP binding"/>
    <property type="evidence" value="ECO:0007669"/>
    <property type="project" value="UniProtKB-KW"/>
</dbReference>
<evidence type="ECO:0008006" key="15">
    <source>
        <dbReference type="Google" id="ProtNLM"/>
    </source>
</evidence>
<keyword evidence="2" id="KW-0813">Transport</keyword>
<dbReference type="InterPro" id="IPR003593">
    <property type="entry name" value="AAA+_ATPase"/>
</dbReference>
<evidence type="ECO:0000256" key="7">
    <source>
        <dbReference type="ARBA" id="ARBA00023136"/>
    </source>
</evidence>
<dbReference type="PANTHER" id="PTHR24221:SF651">
    <property type="entry name" value="HEAVY METAL TOLERANCE PROTEIN"/>
    <property type="match status" value="1"/>
</dbReference>
<evidence type="ECO:0000256" key="4">
    <source>
        <dbReference type="ARBA" id="ARBA00022741"/>
    </source>
</evidence>
<feature type="compositionally biased region" description="Acidic residues" evidence="9">
    <location>
        <begin position="847"/>
        <end position="856"/>
    </location>
</feature>
<feature type="domain" description="ABC transporter" evidence="11">
    <location>
        <begin position="577"/>
        <end position="812"/>
    </location>
</feature>